<protein>
    <submittedName>
        <fullName evidence="1">Uncharacterized protein</fullName>
    </submittedName>
</protein>
<name>A0ABT9ZHQ5_9BACI</name>
<dbReference type="Proteomes" id="UP001234495">
    <property type="component" value="Unassembled WGS sequence"/>
</dbReference>
<evidence type="ECO:0000313" key="1">
    <source>
        <dbReference type="EMBL" id="MDQ0231823.1"/>
    </source>
</evidence>
<dbReference type="EMBL" id="JAUSUD010000015">
    <property type="protein sequence ID" value="MDQ0231823.1"/>
    <property type="molecule type" value="Genomic_DNA"/>
</dbReference>
<dbReference type="RefSeq" id="WP_307343428.1">
    <property type="nucleotide sequence ID" value="NZ_JAUSUD010000015.1"/>
</dbReference>
<reference evidence="1 2" key="1">
    <citation type="submission" date="2023-07" db="EMBL/GenBank/DDBJ databases">
        <title>Genomic Encyclopedia of Type Strains, Phase IV (KMG-IV): sequencing the most valuable type-strain genomes for metagenomic binning, comparative biology and taxonomic classification.</title>
        <authorList>
            <person name="Goeker M."/>
        </authorList>
    </citation>
    <scope>NUCLEOTIDE SEQUENCE [LARGE SCALE GENOMIC DNA]</scope>
    <source>
        <strain evidence="1 2">DSM 29005</strain>
    </source>
</reference>
<evidence type="ECO:0000313" key="2">
    <source>
        <dbReference type="Proteomes" id="UP001234495"/>
    </source>
</evidence>
<sequence>MTVNHASVLSANYFDAYFNLVIKSRDFTIYEAKEFIIQHFFKGDLHLYGEDTYKNFTLVYDKLIEKY</sequence>
<gene>
    <name evidence="1" type="ORF">J2S19_003108</name>
</gene>
<accession>A0ABT9ZHQ5</accession>
<keyword evidence="2" id="KW-1185">Reference proteome</keyword>
<proteinExistence type="predicted"/>
<comment type="caution">
    <text evidence="1">The sequence shown here is derived from an EMBL/GenBank/DDBJ whole genome shotgun (WGS) entry which is preliminary data.</text>
</comment>
<organism evidence="1 2">
    <name type="scientific">Metabacillus malikii</name>
    <dbReference type="NCBI Taxonomy" id="1504265"/>
    <lineage>
        <taxon>Bacteria</taxon>
        <taxon>Bacillati</taxon>
        <taxon>Bacillota</taxon>
        <taxon>Bacilli</taxon>
        <taxon>Bacillales</taxon>
        <taxon>Bacillaceae</taxon>
        <taxon>Metabacillus</taxon>
    </lineage>
</organism>